<dbReference type="PROSITE" id="PS00101">
    <property type="entry name" value="HEXAPEP_TRANSFERASES"/>
    <property type="match status" value="1"/>
</dbReference>
<evidence type="ECO:0000256" key="3">
    <source>
        <dbReference type="ARBA" id="ARBA00022737"/>
    </source>
</evidence>
<gene>
    <name evidence="5" type="ORF">SAMN04487759_1173</name>
</gene>
<name>A0A1H2TZX0_9FIRM</name>
<dbReference type="RefSeq" id="WP_074686406.1">
    <property type="nucleotide sequence ID" value="NZ_FNNF01000017.1"/>
</dbReference>
<dbReference type="PANTHER" id="PTHR42811">
    <property type="entry name" value="SERINE ACETYLTRANSFERASE"/>
    <property type="match status" value="1"/>
</dbReference>
<proteinExistence type="inferred from homology"/>
<dbReference type="Proteomes" id="UP000182429">
    <property type="component" value="Unassembled WGS sequence"/>
</dbReference>
<evidence type="ECO:0000256" key="4">
    <source>
        <dbReference type="ARBA" id="ARBA00023315"/>
    </source>
</evidence>
<dbReference type="AlphaFoldDB" id="A0A1H2TZX0"/>
<organism evidence="5 6">
    <name type="scientific">Kandleria vitulina</name>
    <dbReference type="NCBI Taxonomy" id="1630"/>
    <lineage>
        <taxon>Bacteria</taxon>
        <taxon>Bacillati</taxon>
        <taxon>Bacillota</taxon>
        <taxon>Erysipelotrichia</taxon>
        <taxon>Erysipelotrichales</taxon>
        <taxon>Coprobacillaceae</taxon>
        <taxon>Kandleria</taxon>
    </lineage>
</organism>
<dbReference type="InterPro" id="IPR011004">
    <property type="entry name" value="Trimer_LpxA-like_sf"/>
</dbReference>
<evidence type="ECO:0000256" key="1">
    <source>
        <dbReference type="ARBA" id="ARBA00007274"/>
    </source>
</evidence>
<keyword evidence="4" id="KW-0012">Acyltransferase</keyword>
<dbReference type="InterPro" id="IPR018357">
    <property type="entry name" value="Hexapep_transf_CS"/>
</dbReference>
<evidence type="ECO:0000313" key="6">
    <source>
        <dbReference type="Proteomes" id="UP000182429"/>
    </source>
</evidence>
<dbReference type="InterPro" id="IPR001451">
    <property type="entry name" value="Hexapep"/>
</dbReference>
<dbReference type="SUPFAM" id="SSF51161">
    <property type="entry name" value="Trimeric LpxA-like enzymes"/>
    <property type="match status" value="1"/>
</dbReference>
<dbReference type="Pfam" id="PF00132">
    <property type="entry name" value="Hexapep"/>
    <property type="match status" value="1"/>
</dbReference>
<dbReference type="GO" id="GO:0016746">
    <property type="term" value="F:acyltransferase activity"/>
    <property type="evidence" value="ECO:0007669"/>
    <property type="project" value="UniProtKB-KW"/>
</dbReference>
<dbReference type="InterPro" id="IPR045304">
    <property type="entry name" value="LbH_SAT"/>
</dbReference>
<evidence type="ECO:0000313" key="5">
    <source>
        <dbReference type="EMBL" id="SDW48734.1"/>
    </source>
</evidence>
<protein>
    <submittedName>
        <fullName evidence="5">Serine O-acetyltransferase</fullName>
    </submittedName>
</protein>
<accession>A0A1H2TZX0</accession>
<dbReference type="OrthoDB" id="9801697at2"/>
<reference evidence="5 6" key="1">
    <citation type="submission" date="2016-10" db="EMBL/GenBank/DDBJ databases">
        <authorList>
            <person name="de Groot N.N."/>
        </authorList>
    </citation>
    <scope>NUCLEOTIDE SEQUENCE [LARGE SCALE GENOMIC DNA]</scope>
    <source>
        <strain evidence="5 6">S3b</strain>
    </source>
</reference>
<dbReference type="EMBL" id="FNNF01000017">
    <property type="protein sequence ID" value="SDW48734.1"/>
    <property type="molecule type" value="Genomic_DNA"/>
</dbReference>
<dbReference type="CDD" id="cd03354">
    <property type="entry name" value="LbH_SAT"/>
    <property type="match status" value="1"/>
</dbReference>
<evidence type="ECO:0000256" key="2">
    <source>
        <dbReference type="ARBA" id="ARBA00022679"/>
    </source>
</evidence>
<dbReference type="eggNOG" id="COG1045">
    <property type="taxonomic scope" value="Bacteria"/>
</dbReference>
<comment type="similarity">
    <text evidence="1">Belongs to the transferase hexapeptide repeat family.</text>
</comment>
<keyword evidence="2 5" id="KW-0808">Transferase</keyword>
<dbReference type="Gene3D" id="2.160.10.10">
    <property type="entry name" value="Hexapeptide repeat proteins"/>
    <property type="match status" value="1"/>
</dbReference>
<sequence length="181" mass="20331">MNKYIKSDLMRYYGKYDLLTFIRGYFKNSTFRFQCALRLCQSKGMMKLLGYFLWSINRTKKTIQIPRHTKIGYGLFIGHGGPIMINSSAVIGDNCNLSQFVTIGSNHKKAATIGDNVYIGPNVCIVEDVHIGNNVSIGAGSVVTKDISDNATAAGNYAKVLHYRSPGQFIHKRWMVDKHDQ</sequence>
<dbReference type="STRING" id="1630.SAMN05216514_11226"/>
<keyword evidence="3" id="KW-0677">Repeat</keyword>